<organism evidence="1 2">
    <name type="scientific">Ensifer adhaerens</name>
    <name type="common">Sinorhizobium morelense</name>
    <dbReference type="NCBI Taxonomy" id="106592"/>
    <lineage>
        <taxon>Bacteria</taxon>
        <taxon>Pseudomonadati</taxon>
        <taxon>Pseudomonadota</taxon>
        <taxon>Alphaproteobacteria</taxon>
        <taxon>Hyphomicrobiales</taxon>
        <taxon>Rhizobiaceae</taxon>
        <taxon>Sinorhizobium/Ensifer group</taxon>
        <taxon>Ensifer</taxon>
    </lineage>
</organism>
<sequence length="95" mass="10080">MAALSAFDPAPNALLHGNFVSISADAEIVIAFRNLTDRLASSPRASGRIGRQRHVSLCAIFIRPRSKGPAWLTLADPSDDLLTATIGLAITRIAV</sequence>
<gene>
    <name evidence="1" type="ORF">AC244_28745</name>
</gene>
<comment type="caution">
    <text evidence="1">The sequence shown here is derived from an EMBL/GenBank/DDBJ whole genome shotgun (WGS) entry which is preliminary data.</text>
</comment>
<evidence type="ECO:0000313" key="2">
    <source>
        <dbReference type="Proteomes" id="UP000037425"/>
    </source>
</evidence>
<dbReference type="PATRIC" id="fig|106592.7.peg.4883"/>
<protein>
    <submittedName>
        <fullName evidence="1">Uncharacterized protein</fullName>
    </submittedName>
</protein>
<dbReference type="EMBL" id="LGAP01000030">
    <property type="protein sequence ID" value="KOF14064.1"/>
    <property type="molecule type" value="Genomic_DNA"/>
</dbReference>
<dbReference type="Proteomes" id="UP000037425">
    <property type="component" value="Unassembled WGS sequence"/>
</dbReference>
<proteinExistence type="predicted"/>
<accession>A0A0L8BHL1</accession>
<evidence type="ECO:0000313" key="1">
    <source>
        <dbReference type="EMBL" id="KOF14064.1"/>
    </source>
</evidence>
<dbReference type="AlphaFoldDB" id="A0A0L8BHL1"/>
<reference evidence="2" key="1">
    <citation type="submission" date="2015-07" db="EMBL/GenBank/DDBJ databases">
        <title>Whole genome sequence of an Ensifer adhaerens strain isolated from a cave pool in the Wind Cave National Park.</title>
        <authorList>
            <person name="Eng W.W.H."/>
            <person name="Gan H.M."/>
            <person name="Barton H.A."/>
            <person name="Savka M.A."/>
        </authorList>
    </citation>
    <scope>NUCLEOTIDE SEQUENCE [LARGE SCALE GENOMIC DNA]</scope>
    <source>
        <strain evidence="2">SD006</strain>
    </source>
</reference>
<name>A0A0L8BHL1_ENSAD</name>